<reference evidence="1" key="1">
    <citation type="submission" date="2018-02" db="EMBL/GenBank/DDBJ databases">
        <title>Rhizophora mucronata_Transcriptome.</title>
        <authorList>
            <person name="Meera S.P."/>
            <person name="Sreeshan A."/>
            <person name="Augustine A."/>
        </authorList>
    </citation>
    <scope>NUCLEOTIDE SEQUENCE</scope>
    <source>
        <tissue evidence="1">Leaf</tissue>
    </source>
</reference>
<dbReference type="AlphaFoldDB" id="A0A2P2MW48"/>
<protein>
    <submittedName>
        <fullName evidence="1">Uncharacterized protein</fullName>
    </submittedName>
</protein>
<sequence>MIMFLPLATSQFRTCCAHGKKRQRRKSKEA</sequence>
<accession>A0A2P2MW48</accession>
<evidence type="ECO:0000313" key="1">
    <source>
        <dbReference type="EMBL" id="MBX34454.1"/>
    </source>
</evidence>
<proteinExistence type="predicted"/>
<name>A0A2P2MW48_RHIMU</name>
<dbReference type="EMBL" id="GGEC01053970">
    <property type="protein sequence ID" value="MBX34454.1"/>
    <property type="molecule type" value="Transcribed_RNA"/>
</dbReference>
<organism evidence="1">
    <name type="scientific">Rhizophora mucronata</name>
    <name type="common">Asiatic mangrove</name>
    <dbReference type="NCBI Taxonomy" id="61149"/>
    <lineage>
        <taxon>Eukaryota</taxon>
        <taxon>Viridiplantae</taxon>
        <taxon>Streptophyta</taxon>
        <taxon>Embryophyta</taxon>
        <taxon>Tracheophyta</taxon>
        <taxon>Spermatophyta</taxon>
        <taxon>Magnoliopsida</taxon>
        <taxon>eudicotyledons</taxon>
        <taxon>Gunneridae</taxon>
        <taxon>Pentapetalae</taxon>
        <taxon>rosids</taxon>
        <taxon>fabids</taxon>
        <taxon>Malpighiales</taxon>
        <taxon>Rhizophoraceae</taxon>
        <taxon>Rhizophora</taxon>
    </lineage>
</organism>